<dbReference type="EMBL" id="QFQD01000078">
    <property type="protein sequence ID" value="PZQ79755.1"/>
    <property type="molecule type" value="Genomic_DNA"/>
</dbReference>
<dbReference type="Gene3D" id="2.40.33.20">
    <property type="entry name" value="PK beta-barrel domain-like"/>
    <property type="match status" value="1"/>
</dbReference>
<reference evidence="2 3" key="1">
    <citation type="submission" date="2017-08" db="EMBL/GenBank/DDBJ databases">
        <title>Infants hospitalized years apart are colonized by the same room-sourced microbial strains.</title>
        <authorList>
            <person name="Brooks B."/>
            <person name="Olm M.R."/>
            <person name="Firek B.A."/>
            <person name="Baker R."/>
            <person name="Thomas B.C."/>
            <person name="Morowitz M.J."/>
            <person name="Banfield J.F."/>
        </authorList>
    </citation>
    <scope>NUCLEOTIDE SEQUENCE [LARGE SCALE GENOMIC DNA]</scope>
    <source>
        <strain evidence="2">S2_005_001_R2_27</strain>
    </source>
</reference>
<dbReference type="InterPro" id="IPR011037">
    <property type="entry name" value="Pyrv_Knase-like_insert_dom_sf"/>
</dbReference>
<dbReference type="PROSITE" id="PS51340">
    <property type="entry name" value="MOSC"/>
    <property type="match status" value="1"/>
</dbReference>
<accession>A0A2W5QXQ5</accession>
<evidence type="ECO:0000313" key="3">
    <source>
        <dbReference type="Proteomes" id="UP000248887"/>
    </source>
</evidence>
<dbReference type="PANTHER" id="PTHR36930">
    <property type="entry name" value="METAL-SULFUR CLUSTER BIOSYNTHESIS PROTEINS YUAD-RELATED"/>
    <property type="match status" value="1"/>
</dbReference>
<dbReference type="InterPro" id="IPR005302">
    <property type="entry name" value="MoCF_Sase_C"/>
</dbReference>
<comment type="caution">
    <text evidence="2">The sequence shown here is derived from an EMBL/GenBank/DDBJ whole genome shotgun (WGS) entry which is preliminary data.</text>
</comment>
<name>A0A2W5QXQ5_ANCNO</name>
<protein>
    <submittedName>
        <fullName evidence="2">Molybdenum cofactor sulfurase</fullName>
    </submittedName>
</protein>
<sequence>MSKVHDIPAGDLFGAPITLAAQRFAARLARTLIADGEGFATREVPRLHVTLEGIPGDRHAGFARAADSRVPWFPRGTPIRNSRQLSLVAMDELAEIARRLDIAQVRPEWIGANLVIEGIGGLTGLPPGTRLIFAGGAALVVEGENAPCRHAGAAVAAFHPEVPGLDLAFAQRAKGLRGLVAWVERAGELVAGSEIEVRVAAQRLWSR</sequence>
<dbReference type="AlphaFoldDB" id="A0A2W5QXQ5"/>
<dbReference type="GO" id="GO:0030170">
    <property type="term" value="F:pyridoxal phosphate binding"/>
    <property type="evidence" value="ECO:0007669"/>
    <property type="project" value="InterPro"/>
</dbReference>
<gene>
    <name evidence="2" type="ORF">DI549_19175</name>
</gene>
<proteinExistence type="predicted"/>
<dbReference type="GO" id="GO:0030151">
    <property type="term" value="F:molybdenum ion binding"/>
    <property type="evidence" value="ECO:0007669"/>
    <property type="project" value="InterPro"/>
</dbReference>
<evidence type="ECO:0000259" key="1">
    <source>
        <dbReference type="PROSITE" id="PS51340"/>
    </source>
</evidence>
<dbReference type="InterPro" id="IPR052716">
    <property type="entry name" value="MOSC_domain"/>
</dbReference>
<evidence type="ECO:0000313" key="2">
    <source>
        <dbReference type="EMBL" id="PZQ79755.1"/>
    </source>
</evidence>
<dbReference type="Pfam" id="PF03473">
    <property type="entry name" value="MOSC"/>
    <property type="match status" value="1"/>
</dbReference>
<feature type="domain" description="MOSC" evidence="1">
    <location>
        <begin position="41"/>
        <end position="198"/>
    </location>
</feature>
<dbReference type="PANTHER" id="PTHR36930:SF1">
    <property type="entry name" value="MOSC DOMAIN-CONTAINING PROTEIN"/>
    <property type="match status" value="1"/>
</dbReference>
<dbReference type="SUPFAM" id="SSF50800">
    <property type="entry name" value="PK beta-barrel domain-like"/>
    <property type="match status" value="1"/>
</dbReference>
<organism evidence="2 3">
    <name type="scientific">Ancylobacter novellus</name>
    <name type="common">Thiobacillus novellus</name>
    <dbReference type="NCBI Taxonomy" id="921"/>
    <lineage>
        <taxon>Bacteria</taxon>
        <taxon>Pseudomonadati</taxon>
        <taxon>Pseudomonadota</taxon>
        <taxon>Alphaproteobacteria</taxon>
        <taxon>Hyphomicrobiales</taxon>
        <taxon>Xanthobacteraceae</taxon>
        <taxon>Ancylobacter</taxon>
    </lineage>
</organism>
<dbReference type="GO" id="GO:0003824">
    <property type="term" value="F:catalytic activity"/>
    <property type="evidence" value="ECO:0007669"/>
    <property type="project" value="InterPro"/>
</dbReference>
<dbReference type="Proteomes" id="UP000248887">
    <property type="component" value="Unassembled WGS sequence"/>
</dbReference>